<organism evidence="2 3">
    <name type="scientific">Umezakia ovalisporum FSS-62</name>
    <dbReference type="NCBI Taxonomy" id="2971776"/>
    <lineage>
        <taxon>Bacteria</taxon>
        <taxon>Bacillati</taxon>
        <taxon>Cyanobacteriota</taxon>
        <taxon>Cyanophyceae</taxon>
        <taxon>Nostocales</taxon>
        <taxon>Nodulariaceae</taxon>
        <taxon>Umezakia</taxon>
    </lineage>
</organism>
<dbReference type="SUPFAM" id="SSF47090">
    <property type="entry name" value="PGBD-like"/>
    <property type="match status" value="1"/>
</dbReference>
<dbReference type="RefSeq" id="WP_280656437.1">
    <property type="nucleotide sequence ID" value="NZ_JANQDL010000110.1"/>
</dbReference>
<sequence length="538" mass="61077">MSMSEHHRGVWIWNLSKIRSDYLEQLDKCHVKRIYLKVFDGKRNQQQNPTFWDWQCSPQIVQSFKSRGIEVYGWGYHYGTSDVEQQVEKVKQALDCGLDGYVLDVEEEVKDESTHPYVEKLLLALRPLVKKGSLGYTSFGYPEFHRQIPWGILDKYCDIALPQIYFEKFSFRPTTQEKVEACLKAHKQLGLTKPILPIWGSEADANNPATAAELQNYLNQYSGSSIWRIPNTDERGEAWNLKYIPEDSNLPVPTSTLRRGSKGSDVETLQKLLNEKGFNAGQVDGDFGPQTEAAVRKFQTQARIEVDGIVGFQTWQALADKSTNPNNPNGTGLISLKNIPNKEIQGFFFPSDNPFAKTAISSNPKRWIGEPGQRARYLQDEDMPVVENPQVRSPEQIRQVIDYLNVADPQNKRYWPQGGETYCNIFARDVMRCLRAPLTHWVGKKEQGANEMYDWLNNPTNGWKSVSVNIAISSAAQGIPTLVCWKNPRGIGHIAVVRPEPGQPNNPRIAQAGARNFANNLMTEGFGSRKVGYFIYKN</sequence>
<evidence type="ECO:0000313" key="3">
    <source>
        <dbReference type="Proteomes" id="UP001159370"/>
    </source>
</evidence>
<dbReference type="InterPro" id="IPR036366">
    <property type="entry name" value="PGBDSf"/>
</dbReference>
<reference evidence="2 3" key="1">
    <citation type="journal article" date="2023" name="J. Phycol.">
        <title>Chrysosporum ovalisporum is synonymous with the true-branching cyanobacterium Umezakia natans (Nostocales/Aphanizomenonaceae).</title>
        <authorList>
            <person name="McGregor G.B."/>
            <person name="Sendall B.C."/>
            <person name="Niiyama Y."/>
            <person name="Tuji A."/>
            <person name="Willis A."/>
        </authorList>
    </citation>
    <scope>NUCLEOTIDE SEQUENCE [LARGE SCALE GENOMIC DNA]</scope>
    <source>
        <strain evidence="2 3">FSS-62</strain>
    </source>
</reference>
<dbReference type="InterPro" id="IPR002477">
    <property type="entry name" value="Peptidoglycan-bd-like"/>
</dbReference>
<protein>
    <submittedName>
        <fullName evidence="2">Peptidoglycan-binding protein</fullName>
    </submittedName>
</protein>
<dbReference type="AlphaFoldDB" id="A0AA43H1G6"/>
<proteinExistence type="predicted"/>
<evidence type="ECO:0000259" key="1">
    <source>
        <dbReference type="Pfam" id="PF01471"/>
    </source>
</evidence>
<dbReference type="InterPro" id="IPR036365">
    <property type="entry name" value="PGBD-like_sf"/>
</dbReference>
<feature type="domain" description="Peptidoglycan binding-like" evidence="1">
    <location>
        <begin position="263"/>
        <end position="318"/>
    </location>
</feature>
<comment type="caution">
    <text evidence="2">The sequence shown here is derived from an EMBL/GenBank/DDBJ whole genome shotgun (WGS) entry which is preliminary data.</text>
</comment>
<evidence type="ECO:0000313" key="2">
    <source>
        <dbReference type="EMBL" id="MDH6065461.1"/>
    </source>
</evidence>
<dbReference type="EMBL" id="JANQDL010000110">
    <property type="protein sequence ID" value="MDH6065461.1"/>
    <property type="molecule type" value="Genomic_DNA"/>
</dbReference>
<dbReference type="Pfam" id="PF01471">
    <property type="entry name" value="PG_binding_1"/>
    <property type="match status" value="1"/>
</dbReference>
<accession>A0AA43H1G6</accession>
<dbReference type="Gene3D" id="3.90.1720.10">
    <property type="entry name" value="endopeptidase domain like (from Nostoc punctiforme)"/>
    <property type="match status" value="1"/>
</dbReference>
<name>A0AA43H1G6_9CYAN</name>
<dbReference type="Proteomes" id="UP001159370">
    <property type="component" value="Unassembled WGS sequence"/>
</dbReference>
<gene>
    <name evidence="2" type="ORF">NWP23_17225</name>
</gene>
<dbReference type="Gene3D" id="1.10.101.10">
    <property type="entry name" value="PGBD-like superfamily/PGBD"/>
    <property type="match status" value="1"/>
</dbReference>